<gene>
    <name evidence="3" type="ORF">DKT77_15020</name>
</gene>
<keyword evidence="1" id="KW-0732">Signal</keyword>
<evidence type="ECO:0000256" key="1">
    <source>
        <dbReference type="SAM" id="SignalP"/>
    </source>
</evidence>
<dbReference type="Pfam" id="PF03372">
    <property type="entry name" value="Exo_endo_phos"/>
    <property type="match status" value="1"/>
</dbReference>
<dbReference type="SUPFAM" id="SSF56219">
    <property type="entry name" value="DNase I-like"/>
    <property type="match status" value="1"/>
</dbReference>
<sequence length="384" mass="40400">MHRLALLVFSALAACLPAAADSLRLMVYTVELDRRGPGLLLRDIQRGDPQAAAAARLVASLAPDVLVLLRFDYDAQLLALGAFADLISAEGTDLKHLFSLRPNSGLMTDVDLDGDGRLRGPRDAQGYGLFSGHNGMAILSRLPIDTAAVRDFSALRWADLPGAELPAMNAKPFPSAAAQSAQRLSSTGHWEVPLLLPGGERLNLLIYHATPPVFDGPEDRNGLRNRDETRFWSLLLDGALDTPLGLPPPTGPVVVMGNSNLDPAGGDGRRAAMAELLAHPGLQDPRPTSPGAAAGGFREPELAAADTVAWDAEGEPGNLRVDYVLPDARLTVTGAGVAWPAPDDPAAALLGEDGRGASRHRPVWVDIALPQGPPRFLDPSGGSG</sequence>
<keyword evidence="3" id="KW-0255">Endonuclease</keyword>
<feature type="signal peptide" evidence="1">
    <location>
        <begin position="1"/>
        <end position="20"/>
    </location>
</feature>
<dbReference type="Gene3D" id="3.60.10.10">
    <property type="entry name" value="Endonuclease/exonuclease/phosphatase"/>
    <property type="match status" value="1"/>
</dbReference>
<evidence type="ECO:0000313" key="4">
    <source>
        <dbReference type="Proteomes" id="UP000245680"/>
    </source>
</evidence>
<feature type="domain" description="Endonuclease/exonuclease/phosphatase" evidence="2">
    <location>
        <begin position="43"/>
        <end position="344"/>
    </location>
</feature>
<evidence type="ECO:0000259" key="2">
    <source>
        <dbReference type="Pfam" id="PF03372"/>
    </source>
</evidence>
<dbReference type="PROSITE" id="PS51257">
    <property type="entry name" value="PROKAR_LIPOPROTEIN"/>
    <property type="match status" value="1"/>
</dbReference>
<comment type="caution">
    <text evidence="3">The sequence shown here is derived from an EMBL/GenBank/DDBJ whole genome shotgun (WGS) entry which is preliminary data.</text>
</comment>
<keyword evidence="3" id="KW-0378">Hydrolase</keyword>
<reference evidence="3 4" key="1">
    <citation type="submission" date="2018-05" db="EMBL/GenBank/DDBJ databases">
        <title>Rhodobacteraceae gen. nov., sp. nov. isolated from sea water.</title>
        <authorList>
            <person name="Ren Y."/>
        </authorList>
    </citation>
    <scope>NUCLEOTIDE SEQUENCE [LARGE SCALE GENOMIC DNA]</scope>
    <source>
        <strain evidence="3 4">TG-679</strain>
    </source>
</reference>
<protein>
    <submittedName>
        <fullName evidence="3">Endonuclease</fullName>
    </submittedName>
</protein>
<accession>A0A2V2LFC2</accession>
<proteinExistence type="predicted"/>
<dbReference type="AlphaFoldDB" id="A0A2V2LFC2"/>
<dbReference type="Proteomes" id="UP000245680">
    <property type="component" value="Unassembled WGS sequence"/>
</dbReference>
<dbReference type="GO" id="GO:0004519">
    <property type="term" value="F:endonuclease activity"/>
    <property type="evidence" value="ECO:0007669"/>
    <property type="project" value="UniProtKB-KW"/>
</dbReference>
<name>A0A2V2LFC2_9RHOB</name>
<keyword evidence="3" id="KW-0540">Nuclease</keyword>
<feature type="chain" id="PRO_5016119192" evidence="1">
    <location>
        <begin position="21"/>
        <end position="384"/>
    </location>
</feature>
<evidence type="ECO:0000313" key="3">
    <source>
        <dbReference type="EMBL" id="PWR01936.1"/>
    </source>
</evidence>
<dbReference type="EMBL" id="QGKU01000047">
    <property type="protein sequence ID" value="PWR01936.1"/>
    <property type="molecule type" value="Genomic_DNA"/>
</dbReference>
<organism evidence="3 4">
    <name type="scientific">Meridianimarinicoccus roseus</name>
    <dbReference type="NCBI Taxonomy" id="2072018"/>
    <lineage>
        <taxon>Bacteria</taxon>
        <taxon>Pseudomonadati</taxon>
        <taxon>Pseudomonadota</taxon>
        <taxon>Alphaproteobacteria</taxon>
        <taxon>Rhodobacterales</taxon>
        <taxon>Paracoccaceae</taxon>
        <taxon>Meridianimarinicoccus</taxon>
    </lineage>
</organism>
<dbReference type="InterPro" id="IPR036691">
    <property type="entry name" value="Endo/exonu/phosph_ase_sf"/>
</dbReference>
<dbReference type="InterPro" id="IPR005135">
    <property type="entry name" value="Endo/exonuclease/phosphatase"/>
</dbReference>
<keyword evidence="4" id="KW-1185">Reference proteome</keyword>
<dbReference type="OrthoDB" id="292013at2"/>